<evidence type="ECO:0000256" key="3">
    <source>
        <dbReference type="ARBA" id="ARBA00022553"/>
    </source>
</evidence>
<organism evidence="9 10">
    <name type="scientific">Danionella cerebrum</name>
    <dbReference type="NCBI Taxonomy" id="2873325"/>
    <lineage>
        <taxon>Eukaryota</taxon>
        <taxon>Metazoa</taxon>
        <taxon>Chordata</taxon>
        <taxon>Craniata</taxon>
        <taxon>Vertebrata</taxon>
        <taxon>Euteleostomi</taxon>
        <taxon>Actinopterygii</taxon>
        <taxon>Neopterygii</taxon>
        <taxon>Teleostei</taxon>
        <taxon>Ostariophysi</taxon>
        <taxon>Cypriniformes</taxon>
        <taxon>Danionidae</taxon>
        <taxon>Danioninae</taxon>
        <taxon>Danionella</taxon>
    </lineage>
</organism>
<keyword evidence="5" id="KW-0206">Cytoskeleton</keyword>
<feature type="region of interest" description="Disordered" evidence="7">
    <location>
        <begin position="1605"/>
        <end position="1667"/>
    </location>
</feature>
<feature type="compositionally biased region" description="Polar residues" evidence="7">
    <location>
        <begin position="1638"/>
        <end position="1652"/>
    </location>
</feature>
<feature type="region of interest" description="Disordered" evidence="7">
    <location>
        <begin position="1333"/>
        <end position="1359"/>
    </location>
</feature>
<feature type="region of interest" description="Disordered" evidence="7">
    <location>
        <begin position="1197"/>
        <end position="1244"/>
    </location>
</feature>
<feature type="region of interest" description="Disordered" evidence="7">
    <location>
        <begin position="745"/>
        <end position="768"/>
    </location>
</feature>
<evidence type="ECO:0000256" key="7">
    <source>
        <dbReference type="SAM" id="MobiDB-lite"/>
    </source>
</evidence>
<name>A0A553PWR5_9TELE</name>
<proteinExistence type="predicted"/>
<evidence type="ECO:0000256" key="4">
    <source>
        <dbReference type="ARBA" id="ARBA00023054"/>
    </source>
</evidence>
<feature type="compositionally biased region" description="Basic and acidic residues" evidence="7">
    <location>
        <begin position="1197"/>
        <end position="1211"/>
    </location>
</feature>
<dbReference type="GO" id="GO:0005813">
    <property type="term" value="C:centrosome"/>
    <property type="evidence" value="ECO:0007669"/>
    <property type="project" value="UniProtKB-SubCell"/>
</dbReference>
<dbReference type="GO" id="GO:0060090">
    <property type="term" value="F:molecular adaptor activity"/>
    <property type="evidence" value="ECO:0007669"/>
    <property type="project" value="InterPro"/>
</dbReference>
<dbReference type="InterPro" id="IPR028745">
    <property type="entry name" value="AKAP9/Pericentrin"/>
</dbReference>
<feature type="coiled-coil region" evidence="6">
    <location>
        <begin position="295"/>
        <end position="621"/>
    </location>
</feature>
<gene>
    <name evidence="9" type="ORF">DNTS_013476</name>
</gene>
<accession>A0A553PWR5</accession>
<evidence type="ECO:0000256" key="5">
    <source>
        <dbReference type="ARBA" id="ARBA00023212"/>
    </source>
</evidence>
<dbReference type="OrthoDB" id="2020852at2759"/>
<evidence type="ECO:0000256" key="1">
    <source>
        <dbReference type="ARBA" id="ARBA00004300"/>
    </source>
</evidence>
<feature type="coiled-coil region" evidence="6">
    <location>
        <begin position="11"/>
        <end position="45"/>
    </location>
</feature>
<keyword evidence="10" id="KW-1185">Reference proteome</keyword>
<feature type="coiled-coil region" evidence="6">
    <location>
        <begin position="991"/>
        <end position="1018"/>
    </location>
</feature>
<protein>
    <recommendedName>
        <fullName evidence="8">Pericentrin/AKAP-450 centrosomal targeting domain-containing protein</fullName>
    </recommendedName>
</protein>
<dbReference type="PANTHER" id="PTHR44981">
    <property type="entry name" value="PERICENTRIN-LIKE PROTEIN, ISOFORM F"/>
    <property type="match status" value="1"/>
</dbReference>
<feature type="compositionally biased region" description="Polar residues" evidence="7">
    <location>
        <begin position="745"/>
        <end position="763"/>
    </location>
</feature>
<feature type="compositionally biased region" description="Polar residues" evidence="7">
    <location>
        <begin position="1124"/>
        <end position="1148"/>
    </location>
</feature>
<dbReference type="GO" id="GO:0007165">
    <property type="term" value="P:signal transduction"/>
    <property type="evidence" value="ECO:0007669"/>
    <property type="project" value="InterPro"/>
</dbReference>
<feature type="region of interest" description="Disordered" evidence="7">
    <location>
        <begin position="1394"/>
        <end position="1418"/>
    </location>
</feature>
<evidence type="ECO:0000256" key="2">
    <source>
        <dbReference type="ARBA" id="ARBA00022490"/>
    </source>
</evidence>
<keyword evidence="4 6" id="KW-0175">Coiled coil</keyword>
<reference evidence="9 10" key="1">
    <citation type="journal article" date="2019" name="Sci. Data">
        <title>Hybrid genome assembly and annotation of Danionella translucida.</title>
        <authorList>
            <person name="Kadobianskyi M."/>
            <person name="Schulze L."/>
            <person name="Schuelke M."/>
            <person name="Judkewitz B."/>
        </authorList>
    </citation>
    <scope>NUCLEOTIDE SEQUENCE [LARGE SCALE GENOMIC DNA]</scope>
    <source>
        <strain evidence="9 10">Bolton</strain>
    </source>
</reference>
<dbReference type="Proteomes" id="UP000316079">
    <property type="component" value="Unassembled WGS sequence"/>
</dbReference>
<feature type="coiled-coil region" evidence="6">
    <location>
        <begin position="84"/>
        <end position="246"/>
    </location>
</feature>
<dbReference type="GO" id="GO:0005737">
    <property type="term" value="C:cytoplasm"/>
    <property type="evidence" value="ECO:0007669"/>
    <property type="project" value="UniProtKB-ARBA"/>
</dbReference>
<keyword evidence="2" id="KW-0963">Cytoplasm</keyword>
<feature type="region of interest" description="Disordered" evidence="7">
    <location>
        <begin position="1712"/>
        <end position="1732"/>
    </location>
</feature>
<keyword evidence="3" id="KW-0597">Phosphoprotein</keyword>
<evidence type="ECO:0000313" key="10">
    <source>
        <dbReference type="Proteomes" id="UP000316079"/>
    </source>
</evidence>
<feature type="domain" description="Pericentrin/AKAP-450 centrosomal targeting" evidence="8">
    <location>
        <begin position="1527"/>
        <end position="1604"/>
    </location>
</feature>
<feature type="region of interest" description="Disordered" evidence="7">
    <location>
        <begin position="1119"/>
        <end position="1148"/>
    </location>
</feature>
<evidence type="ECO:0000259" key="8">
    <source>
        <dbReference type="Pfam" id="PF10495"/>
    </source>
</evidence>
<dbReference type="PANTHER" id="PTHR44981:SF3">
    <property type="entry name" value="PERICENTRIN"/>
    <property type="match status" value="1"/>
</dbReference>
<dbReference type="Pfam" id="PF10495">
    <property type="entry name" value="PACT_coil_coil"/>
    <property type="match status" value="1"/>
</dbReference>
<evidence type="ECO:0000256" key="6">
    <source>
        <dbReference type="SAM" id="Coils"/>
    </source>
</evidence>
<comment type="subcellular location">
    <subcellularLocation>
        <location evidence="1">Cytoplasm</location>
        <location evidence="1">Cytoskeleton</location>
        <location evidence="1">Microtubule organizing center</location>
        <location evidence="1">Centrosome</location>
    </subcellularLocation>
</comment>
<feature type="compositionally biased region" description="Polar residues" evidence="7">
    <location>
        <begin position="1402"/>
        <end position="1417"/>
    </location>
</feature>
<comment type="caution">
    <text evidence="9">The sequence shown here is derived from an EMBL/GenBank/DDBJ whole genome shotgun (WGS) entry which is preliminary data.</text>
</comment>
<evidence type="ECO:0000313" key="9">
    <source>
        <dbReference type="EMBL" id="TRY82084.1"/>
    </source>
</evidence>
<feature type="compositionally biased region" description="Basic and acidic residues" evidence="7">
    <location>
        <begin position="1222"/>
        <end position="1244"/>
    </location>
</feature>
<sequence>MEDYNVLLLAREQCQRDVEERNEEIEKLATRIRELEQALLSCAETSRTDKEALQQQLYSNKLQISALQSKLDETRHRLPDVSPLPNVLEQLEATKQDLQAKEQQLEKDLTVQEEEVRQLTLQLELRNRQNRAAEEQLHAHITHLQETVETLTRRLEEASNESIHQLPSALLEEKNLEIDQLNQQIILLQQELEGTSENKLVEEKQAEIEDLRSLVESLQCDQERLRQTKEEESEQLHEVITKLQEELSQLDPNHHEVSDPNTDSAESSDFPWPPHPRQQKVSEESLCQELSSHSLLWSRARLKELQTELERAAAEKDTLQRLLLSQEEQYGSQVEVLGRSLGEEKAKAVVLEQEAKELKLLLQEKGTEAERLTALVEDLEDKERCHQLSLNQAELQLKVVEERRDELQDNEKLLKSQLSGLRIREEEQQNELEELQAKLQELEEDLEVFRDNVSALETSKRELSVEREALRKRERGLQEEIERLRQEMALKVTFIKELQDLQEEAVAKQGEAQKEVLTCAEETLAKAEAALREREQQLVQLKVEHDALRAELAAVKEGLSTSTERADKLQEEGQTKDRALADLEVHNNHLKAELRSLQDDLAVQEEELAYQQRELEQLRQRCNLQNNPPKHSYHFLEAFSQDPSLSPSLSSPEALRRLDCSEDLASHLQVSHLSELSALHNASLELHSKPSPMEREKERVAVRQNFIPPVVEAPLSTHSASPCSLTASEHLSILESLDADKVVDLNNSDVTPSRSPLGSTSPGSVPEWVSDGYGSNVSSELEAMLKLELENTERLDAHFVEYLRCRGMSPAENTDSAAGSMHDSNDALTPELQDILKRVYQESCRILSLSHRPAPSGQSRPDSDPAPPPSWQRERRALQETVLSLRELLCRMADREPRTESGEVDWRRELLQAVRSVFDSEREWLHSQLQAFMSSSTRMDLTPLLDQLKKLFQTQAVPPDVLLQEEQQWRSLEQLFNADRHSLLAEVRSLHAQLQTSTEQSQEQLRQLQESFQNAKEQESCNDVKELQLQQEQTDSCDLRSSLEAERSRGMELQRQLETAVGLLKAELEDTALQLQSAHKHQQELRLQLQDVEGERQTCLQALEKERVRVQELQEEIDQHRLHSQQATERSQQTQEVKHLSNSQPSLHHALTKQTTLVNHLTSSLEQERVLSSNLRSELQTEQSRCEALLAQERDRTKQALSHLEEQRSRSTELSNALSRQAQEHTRRTEEEARRQEAASNHDRGFIQDLQAQLQQERGQGEDLAAMVERLQGQLLDVKRRRAEEAEEEVSRLRGALEDLQTQKNNVGRLLEAERERAHQLQAELDTTKEKMMTTVKERERSREEQRKREAEERRRERTSAKLMELEVLHQQDQQRLMQLQQTLESLEKGEKQLALERQQRDAPSSGENTSTNSSQDLAPVMERLLKENSEFSECVAALSEEKVSLKHTISCLERDLHSLKRQEQIRFPQVTEECMASEKLAWQKERATLHAALRKAEAELTKATAGNENRAAGDLWNSKVQRLYERYLRAESYRKSLVYQKRYLLLLLGGFQECEQVTLALIARMGAQPTLSQSRVSRPLNRFRSSVRVVIAISRMKFLTRKWQRASRKSSAGPAAVNGHGPGPSTGPALRTEVLRPQQTGVAFNSPPTRDQVNKQRGGASSLVPPIKSTLKLNHRVYTSPVRALADRSISSSQDQERSLTEYIEHLETVQQRLGAPRPGSSAVLPNARKI</sequence>
<feature type="region of interest" description="Disordered" evidence="7">
    <location>
        <begin position="850"/>
        <end position="873"/>
    </location>
</feature>
<feature type="region of interest" description="Disordered" evidence="7">
    <location>
        <begin position="252"/>
        <end position="284"/>
    </location>
</feature>
<dbReference type="STRING" id="623744.A0A553PWR5"/>
<dbReference type="EMBL" id="SRMA01026578">
    <property type="protein sequence ID" value="TRY82084.1"/>
    <property type="molecule type" value="Genomic_DNA"/>
</dbReference>
<dbReference type="InterPro" id="IPR019528">
    <property type="entry name" value="PACT_domain"/>
</dbReference>